<dbReference type="SMART" id="SM00843">
    <property type="entry name" value="Ftsk_gamma"/>
    <property type="match status" value="1"/>
</dbReference>
<sequence length="821" mass="90886">MKHYDGPAFYRLQSYKKSKWVSPRKVNKDALKGVHKPARVNSSVSGDPISKRVKLNSRPFRPSYVPPSLLNKARSPRPKEKIAYQRLCQELQKPADTFYLLGLEHDSELEEIDLTLPEPQQKAVGRNVPKIDLPNEHQVSKTASDDEENKEREEINKVLQTETFFPTAKHTDNDRESKNQATDTGLYPNEDAADESEEQQNNLNSAAGSQLVEHAEVTVRPQALSADVSPVATNNSMDDGLQESQNPAGRTEAQEIGLAEENNTDLVTINDAVDEQQQLNGQAKNDNSDSVQESKETQKTVNKAQPKERALSRSFADILNLEQNEQRDLSLFKEREKGQIGQKDESEKDINYQFPDTALLPEPVIEDDPQMDEWVLQEADVLNETLQAFHVDGTVKDWTIGPTVTQFEITLGRGVKVNKVTNLTDDLKLALAAKDIRIEAPIPGKSSIGIEIPNKKSRPVMLREVLQSQAFQTARSPLTVALGVDLFGKPQVTNLKKMPHGLIAGATGSGKSVFINSLLVSLLYKAKPSEVKLLLIDPKAVEMAPYQNIPHLLAPVVSDPKSAAAALKWVVKEMDERYERLAASGARNIDSFNEKAVAAGDYGLKMPYIVIVIDELADLMMVAASEVQDYIARITAKARAAGIHLLIATQRPSVDVVTGTIKNNIPTRVAFMVASQVDSRTILDSAGAERLLGKGDMLYLGNGAGQPIRLQGTFIDEEVDRITDFVRKQGQPNFAFDPDGLKEEAIQSENEDELMPQVLDYIVNEEAVSTSKLQRVFSIGYNRAASIVEELEAKRYISEAKGSKPRDVFLTPEGLVKLRES</sequence>
<dbReference type="InterPro" id="IPR018541">
    <property type="entry name" value="Ftsk_gamma"/>
</dbReference>
<keyword evidence="4" id="KW-0238">DNA-binding</keyword>
<dbReference type="InterPro" id="IPR036390">
    <property type="entry name" value="WH_DNA-bd_sf"/>
</dbReference>
<dbReference type="GO" id="GO:0003677">
    <property type="term" value="F:DNA binding"/>
    <property type="evidence" value="ECO:0007669"/>
    <property type="project" value="UniProtKB-KW"/>
</dbReference>
<protein>
    <submittedName>
        <fullName evidence="9">DUF87 domain-containing protein</fullName>
    </submittedName>
</protein>
<dbReference type="GO" id="GO:0005524">
    <property type="term" value="F:ATP binding"/>
    <property type="evidence" value="ECO:0007669"/>
    <property type="project" value="UniProtKB-UniRule"/>
</dbReference>
<comment type="subunit">
    <text evidence="5">Homohexamer. Forms a ring that surrounds DNA.</text>
</comment>
<evidence type="ECO:0000256" key="4">
    <source>
        <dbReference type="ARBA" id="ARBA00023125"/>
    </source>
</evidence>
<feature type="domain" description="FtsK" evidence="8">
    <location>
        <begin position="488"/>
        <end position="680"/>
    </location>
</feature>
<feature type="region of interest" description="Disordered" evidence="7">
    <location>
        <begin position="281"/>
        <end position="309"/>
    </location>
</feature>
<evidence type="ECO:0000256" key="2">
    <source>
        <dbReference type="ARBA" id="ARBA00022741"/>
    </source>
</evidence>
<dbReference type="InterPro" id="IPR036388">
    <property type="entry name" value="WH-like_DNA-bd_sf"/>
</dbReference>
<evidence type="ECO:0000313" key="10">
    <source>
        <dbReference type="Proteomes" id="UP000707535"/>
    </source>
</evidence>
<dbReference type="InterPro" id="IPR041027">
    <property type="entry name" value="FtsK_alpha"/>
</dbReference>
<dbReference type="SUPFAM" id="SSF46785">
    <property type="entry name" value="Winged helix' DNA-binding domain"/>
    <property type="match status" value="1"/>
</dbReference>
<organism evidence="9 10">
    <name type="scientific">Ligilactobacillus acidipiscis</name>
    <dbReference type="NCBI Taxonomy" id="89059"/>
    <lineage>
        <taxon>Bacteria</taxon>
        <taxon>Bacillati</taxon>
        <taxon>Bacillota</taxon>
        <taxon>Bacilli</taxon>
        <taxon>Lactobacillales</taxon>
        <taxon>Lactobacillaceae</taxon>
        <taxon>Ligilactobacillus</taxon>
    </lineage>
</organism>
<dbReference type="InterPro" id="IPR050206">
    <property type="entry name" value="FtsK/SpoIIIE/SftA"/>
</dbReference>
<feature type="compositionally biased region" description="Polar residues" evidence="7">
    <location>
        <begin position="281"/>
        <end position="291"/>
    </location>
</feature>
<dbReference type="CDD" id="cd01127">
    <property type="entry name" value="TrwB_TraG_TraD_VirD4"/>
    <property type="match status" value="1"/>
</dbReference>
<dbReference type="Pfam" id="PF09397">
    <property type="entry name" value="FtsK_gamma"/>
    <property type="match status" value="1"/>
</dbReference>
<dbReference type="InterPro" id="IPR002543">
    <property type="entry name" value="FtsK_dom"/>
</dbReference>
<reference evidence="9" key="1">
    <citation type="journal article" date="2021" name="PeerJ">
        <title>Extensive microbial diversity within the chicken gut microbiome revealed by metagenomics and culture.</title>
        <authorList>
            <person name="Gilroy R."/>
            <person name="Ravi A."/>
            <person name="Getino M."/>
            <person name="Pursley I."/>
            <person name="Horton D.L."/>
            <person name="Alikhan N.F."/>
            <person name="Baker D."/>
            <person name="Gharbi K."/>
            <person name="Hall N."/>
            <person name="Watson M."/>
            <person name="Adriaenssens E.M."/>
            <person name="Foster-Nyarko E."/>
            <person name="Jarju S."/>
            <person name="Secka A."/>
            <person name="Antonio M."/>
            <person name="Oren A."/>
            <person name="Chaudhuri R.R."/>
            <person name="La Ragione R."/>
            <person name="Hildebrand F."/>
            <person name="Pallen M.J."/>
        </authorList>
    </citation>
    <scope>NUCLEOTIDE SEQUENCE</scope>
    <source>
        <strain evidence="9">CHK174-6876</strain>
    </source>
</reference>
<gene>
    <name evidence="9" type="ORF">K8V00_06010</name>
</gene>
<dbReference type="Pfam" id="PF01580">
    <property type="entry name" value="FtsK_SpoIIIE"/>
    <property type="match status" value="1"/>
</dbReference>
<dbReference type="Gene3D" id="3.40.50.300">
    <property type="entry name" value="P-loop containing nucleotide triphosphate hydrolases"/>
    <property type="match status" value="1"/>
</dbReference>
<evidence type="ECO:0000256" key="1">
    <source>
        <dbReference type="ARBA" id="ARBA00006474"/>
    </source>
</evidence>
<feature type="region of interest" description="Disordered" evidence="7">
    <location>
        <begin position="116"/>
        <end position="204"/>
    </location>
</feature>
<dbReference type="PANTHER" id="PTHR22683:SF42">
    <property type="entry name" value="DNA TRANSLOCASE SFTA"/>
    <property type="match status" value="1"/>
</dbReference>
<dbReference type="Pfam" id="PF17854">
    <property type="entry name" value="FtsK_alpha"/>
    <property type="match status" value="1"/>
</dbReference>
<evidence type="ECO:0000256" key="3">
    <source>
        <dbReference type="ARBA" id="ARBA00022840"/>
    </source>
</evidence>
<name>A0A921F9K2_9LACO</name>
<keyword evidence="2 6" id="KW-0547">Nucleotide-binding</keyword>
<feature type="compositionally biased region" description="Polar residues" evidence="7">
    <location>
        <begin position="231"/>
        <end position="248"/>
    </location>
</feature>
<dbReference type="PANTHER" id="PTHR22683">
    <property type="entry name" value="SPORULATION PROTEIN RELATED"/>
    <property type="match status" value="1"/>
</dbReference>
<dbReference type="EMBL" id="DYXG01000059">
    <property type="protein sequence ID" value="HJE97157.1"/>
    <property type="molecule type" value="Genomic_DNA"/>
</dbReference>
<reference evidence="9" key="2">
    <citation type="submission" date="2021-09" db="EMBL/GenBank/DDBJ databases">
        <authorList>
            <person name="Gilroy R."/>
        </authorList>
    </citation>
    <scope>NUCLEOTIDE SEQUENCE</scope>
    <source>
        <strain evidence="9">CHK174-6876</strain>
    </source>
</reference>
<evidence type="ECO:0000256" key="6">
    <source>
        <dbReference type="PROSITE-ProRule" id="PRU00289"/>
    </source>
</evidence>
<comment type="similarity">
    <text evidence="1">Belongs to the FtsK/SpoIIIE/SftA family.</text>
</comment>
<dbReference type="Gene3D" id="3.30.980.40">
    <property type="match status" value="1"/>
</dbReference>
<dbReference type="Gene3D" id="1.10.10.10">
    <property type="entry name" value="Winged helix-like DNA-binding domain superfamily/Winged helix DNA-binding domain"/>
    <property type="match status" value="1"/>
</dbReference>
<dbReference type="PROSITE" id="PS50901">
    <property type="entry name" value="FTSK"/>
    <property type="match status" value="1"/>
</dbReference>
<comment type="caution">
    <text evidence="9">The sequence shown here is derived from an EMBL/GenBank/DDBJ whole genome shotgun (WGS) entry which is preliminary data.</text>
</comment>
<evidence type="ECO:0000259" key="8">
    <source>
        <dbReference type="PROSITE" id="PS50901"/>
    </source>
</evidence>
<dbReference type="SUPFAM" id="SSF52540">
    <property type="entry name" value="P-loop containing nucleoside triphosphate hydrolases"/>
    <property type="match status" value="1"/>
</dbReference>
<evidence type="ECO:0000256" key="5">
    <source>
        <dbReference type="ARBA" id="ARBA00025923"/>
    </source>
</evidence>
<feature type="region of interest" description="Disordered" evidence="7">
    <location>
        <begin position="36"/>
        <end position="77"/>
    </location>
</feature>
<feature type="compositionally biased region" description="Basic and acidic residues" evidence="7">
    <location>
        <begin position="169"/>
        <end position="178"/>
    </location>
</feature>
<keyword evidence="3 6" id="KW-0067">ATP-binding</keyword>
<proteinExistence type="inferred from homology"/>
<accession>A0A921F9K2</accession>
<evidence type="ECO:0000256" key="7">
    <source>
        <dbReference type="SAM" id="MobiDB-lite"/>
    </source>
</evidence>
<feature type="region of interest" description="Disordered" evidence="7">
    <location>
        <begin position="222"/>
        <end position="252"/>
    </location>
</feature>
<dbReference type="Proteomes" id="UP000707535">
    <property type="component" value="Unassembled WGS sequence"/>
</dbReference>
<dbReference type="InterPro" id="IPR027417">
    <property type="entry name" value="P-loop_NTPase"/>
</dbReference>
<feature type="binding site" evidence="6">
    <location>
        <begin position="505"/>
        <end position="512"/>
    </location>
    <ligand>
        <name>ATP</name>
        <dbReference type="ChEBI" id="CHEBI:30616"/>
    </ligand>
</feature>
<evidence type="ECO:0000313" key="9">
    <source>
        <dbReference type="EMBL" id="HJE97157.1"/>
    </source>
</evidence>
<dbReference type="AlphaFoldDB" id="A0A921F9K2"/>